<feature type="transmembrane region" description="Helical" evidence="6">
    <location>
        <begin position="236"/>
        <end position="252"/>
    </location>
</feature>
<evidence type="ECO:0000256" key="6">
    <source>
        <dbReference type="SAM" id="Phobius"/>
    </source>
</evidence>
<organism evidence="8 9">
    <name type="scientific">Paenarthrobacter histidinolovorans</name>
    <dbReference type="NCBI Taxonomy" id="43664"/>
    <lineage>
        <taxon>Bacteria</taxon>
        <taxon>Bacillati</taxon>
        <taxon>Actinomycetota</taxon>
        <taxon>Actinomycetes</taxon>
        <taxon>Micrococcales</taxon>
        <taxon>Micrococcaceae</taxon>
        <taxon>Paenarthrobacter</taxon>
    </lineage>
</organism>
<dbReference type="GO" id="GO:0016874">
    <property type="term" value="F:ligase activity"/>
    <property type="evidence" value="ECO:0007669"/>
    <property type="project" value="UniProtKB-KW"/>
</dbReference>
<evidence type="ECO:0000256" key="1">
    <source>
        <dbReference type="ARBA" id="ARBA00004141"/>
    </source>
</evidence>
<keyword evidence="2 6" id="KW-0812">Transmembrane</keyword>
<comment type="subcellular location">
    <subcellularLocation>
        <location evidence="1">Membrane</location>
        <topology evidence="1">Multi-pass membrane protein</topology>
    </subcellularLocation>
</comment>
<feature type="transmembrane region" description="Helical" evidence="6">
    <location>
        <begin position="63"/>
        <end position="82"/>
    </location>
</feature>
<dbReference type="PANTHER" id="PTHR37422">
    <property type="entry name" value="TEICHURONIC ACID BIOSYNTHESIS PROTEIN TUAE"/>
    <property type="match status" value="1"/>
</dbReference>
<feature type="transmembrane region" description="Helical" evidence="6">
    <location>
        <begin position="89"/>
        <end position="106"/>
    </location>
</feature>
<keyword evidence="8" id="KW-0436">Ligase</keyword>
<reference evidence="8 9" key="1">
    <citation type="submission" date="2024-10" db="EMBL/GenBank/DDBJ databases">
        <title>Novel secondary metabolite-producing bacteria for plant disease control.</title>
        <authorList>
            <person name="Chevrette M."/>
        </authorList>
    </citation>
    <scope>NUCLEOTIDE SEQUENCE [LARGE SCALE GENOMIC DNA]</scope>
    <source>
        <strain evidence="8 9">J30 TE3557</strain>
    </source>
</reference>
<feature type="transmembrane region" description="Helical" evidence="6">
    <location>
        <begin position="348"/>
        <end position="371"/>
    </location>
</feature>
<sequence length="444" mass="46197">MRVEKNMSGQSYVRPKYALHNQTAGAPGNSRNASDDGRIGSFVWVAVAGIIPVYRFIAESGFAWLPQVIIVLLVLPLLVGRVRALPNTIVWVASAALILLAGAISGTSSDVAASLRTAVGLAVLVGIAPFVLNYYFTASRSFSRRIATAFLCVQSVSATAALAQVAGLSVLGAEANSGRANGLAGHPNVQGLMCVIALVLVVAMFRSTRGIRRAALMLFSGVNLGALIATGSLSSLLSLGAAAVVLIIVYRAGVRSILLGTLGLAATVGLFLAAGFDPGALLAPVNHRIDVVTGESVGVASLGIRQQTYVFAWDYIQSDPLIGVGMDPTNQGTYNGITVVHNYILHAWYQGGLAMFLAIASISILVLARVVRAMVSGKKAPEAAILAAVIVYALGSAFYDQQQYWLPLILAFVASFQPTDDGPPEQPKAPTAGRSSAAPLPGTK</sequence>
<keyword evidence="9" id="KW-1185">Reference proteome</keyword>
<dbReference type="InterPro" id="IPR051533">
    <property type="entry name" value="WaaL-like"/>
</dbReference>
<dbReference type="Proteomes" id="UP001620520">
    <property type="component" value="Unassembled WGS sequence"/>
</dbReference>
<accession>A0ABW8N4D2</accession>
<feature type="domain" description="O-antigen ligase-related" evidence="7">
    <location>
        <begin position="224"/>
        <end position="358"/>
    </location>
</feature>
<feature type="transmembrane region" description="Helical" evidence="6">
    <location>
        <begin position="148"/>
        <end position="169"/>
    </location>
</feature>
<protein>
    <submittedName>
        <fullName evidence="8">O-antigen ligase</fullName>
    </submittedName>
</protein>
<evidence type="ECO:0000313" key="9">
    <source>
        <dbReference type="Proteomes" id="UP001620520"/>
    </source>
</evidence>
<feature type="transmembrane region" description="Helical" evidence="6">
    <location>
        <begin position="39"/>
        <end position="57"/>
    </location>
</feature>
<dbReference type="EMBL" id="JBIYEW010000003">
    <property type="protein sequence ID" value="MFK4638120.1"/>
    <property type="molecule type" value="Genomic_DNA"/>
</dbReference>
<keyword evidence="4 6" id="KW-0472">Membrane</keyword>
<dbReference type="Pfam" id="PF04932">
    <property type="entry name" value="Wzy_C"/>
    <property type="match status" value="1"/>
</dbReference>
<evidence type="ECO:0000256" key="4">
    <source>
        <dbReference type="ARBA" id="ARBA00023136"/>
    </source>
</evidence>
<feature type="region of interest" description="Disordered" evidence="5">
    <location>
        <begin position="420"/>
        <end position="444"/>
    </location>
</feature>
<evidence type="ECO:0000256" key="2">
    <source>
        <dbReference type="ARBA" id="ARBA00022692"/>
    </source>
</evidence>
<evidence type="ECO:0000256" key="5">
    <source>
        <dbReference type="SAM" id="MobiDB-lite"/>
    </source>
</evidence>
<evidence type="ECO:0000256" key="3">
    <source>
        <dbReference type="ARBA" id="ARBA00022989"/>
    </source>
</evidence>
<feature type="transmembrane region" description="Helical" evidence="6">
    <location>
        <begin position="118"/>
        <end position="136"/>
    </location>
</feature>
<comment type="caution">
    <text evidence="8">The sequence shown here is derived from an EMBL/GenBank/DDBJ whole genome shotgun (WGS) entry which is preliminary data.</text>
</comment>
<dbReference type="RefSeq" id="WP_404593775.1">
    <property type="nucleotide sequence ID" value="NZ_JBIYEW010000003.1"/>
</dbReference>
<proteinExistence type="predicted"/>
<feature type="transmembrane region" description="Helical" evidence="6">
    <location>
        <begin position="257"/>
        <end position="276"/>
    </location>
</feature>
<evidence type="ECO:0000259" key="7">
    <source>
        <dbReference type="Pfam" id="PF04932"/>
    </source>
</evidence>
<feature type="transmembrane region" description="Helical" evidence="6">
    <location>
        <begin position="189"/>
        <end position="207"/>
    </location>
</feature>
<dbReference type="InterPro" id="IPR007016">
    <property type="entry name" value="O-antigen_ligase-rel_domated"/>
</dbReference>
<name>A0ABW8N4D2_9MICC</name>
<keyword evidence="3 6" id="KW-1133">Transmembrane helix</keyword>
<dbReference type="PANTHER" id="PTHR37422:SF13">
    <property type="entry name" value="LIPOPOLYSACCHARIDE BIOSYNTHESIS PROTEIN PA4999-RELATED"/>
    <property type="match status" value="1"/>
</dbReference>
<feature type="transmembrane region" description="Helical" evidence="6">
    <location>
        <begin position="214"/>
        <end position="230"/>
    </location>
</feature>
<gene>
    <name evidence="8" type="ORF">ABIA52_001009</name>
</gene>
<feature type="transmembrane region" description="Helical" evidence="6">
    <location>
        <begin position="383"/>
        <end position="399"/>
    </location>
</feature>
<evidence type="ECO:0000313" key="8">
    <source>
        <dbReference type="EMBL" id="MFK4638120.1"/>
    </source>
</evidence>